<dbReference type="Proteomes" id="UP000319859">
    <property type="component" value="Unassembled WGS sequence"/>
</dbReference>
<organism evidence="2 3">
    <name type="scientific">Nitrospirillum amazonense</name>
    <dbReference type="NCBI Taxonomy" id="28077"/>
    <lineage>
        <taxon>Bacteria</taxon>
        <taxon>Pseudomonadati</taxon>
        <taxon>Pseudomonadota</taxon>
        <taxon>Alphaproteobacteria</taxon>
        <taxon>Rhodospirillales</taxon>
        <taxon>Azospirillaceae</taxon>
        <taxon>Nitrospirillum</taxon>
    </lineage>
</organism>
<reference evidence="2 3" key="1">
    <citation type="submission" date="2019-06" db="EMBL/GenBank/DDBJ databases">
        <title>Genomic Encyclopedia of Type Strains, Phase IV (KMG-V): Genome sequencing to study the core and pangenomes of soil and plant-associated prokaryotes.</title>
        <authorList>
            <person name="Whitman W."/>
        </authorList>
    </citation>
    <scope>NUCLEOTIDE SEQUENCE [LARGE SCALE GENOMIC DNA]</scope>
    <source>
        <strain evidence="2 3">BR 11880</strain>
    </source>
</reference>
<dbReference type="RefSeq" id="WP_145748752.1">
    <property type="nucleotide sequence ID" value="NZ_VITN01000002.1"/>
</dbReference>
<sequence>MVREVDERILRLARRLHRKNNLKFPVPVEDLVRSYADLKFIDMPFDIDGLCMDLKAIGTRTKVFVKKGGYRTRQRFTLAHELGHILIPWHTGNIIDHTDLNGDIDLLYWFMEGEANAFASELLMPEDCVRNYIKEYHDIRELIEGVAEDLDVSIPAAIFRIFRFMPKNNIIGFSYSEHDDKRYVVRSPGTKVRISDSSLFDDEELDSFHNGEVFNFNIGPYCIRYATFPNHLDLPEIYDPRDWREILIECLSCFYDDIKSPRQRINGLISVVNSDLRSSVDERELYAQFIHRISGHAEFSMLLEKDIFHQFAAKRIKEFIEKKI</sequence>
<dbReference type="PANTHER" id="PTHR43236">
    <property type="entry name" value="ANTITOXIN HIGA1"/>
    <property type="match status" value="1"/>
</dbReference>
<evidence type="ECO:0000313" key="2">
    <source>
        <dbReference type="EMBL" id="TWB23564.1"/>
    </source>
</evidence>
<dbReference type="AlphaFoldDB" id="A0A560FPL3"/>
<evidence type="ECO:0000313" key="3">
    <source>
        <dbReference type="Proteomes" id="UP000319859"/>
    </source>
</evidence>
<name>A0A560FPL3_9PROT</name>
<dbReference type="InterPro" id="IPR052345">
    <property type="entry name" value="Rad_response_metalloprotease"/>
</dbReference>
<evidence type="ECO:0000259" key="1">
    <source>
        <dbReference type="Pfam" id="PF06114"/>
    </source>
</evidence>
<protein>
    <submittedName>
        <fullName evidence="2">Uncharacterized protein DUF955</fullName>
    </submittedName>
</protein>
<dbReference type="OrthoDB" id="9794834at2"/>
<feature type="domain" description="IrrE N-terminal-like" evidence="1">
    <location>
        <begin position="66"/>
        <end position="161"/>
    </location>
</feature>
<dbReference type="Gene3D" id="1.10.10.2910">
    <property type="match status" value="1"/>
</dbReference>
<dbReference type="InterPro" id="IPR010359">
    <property type="entry name" value="IrrE_HExxH"/>
</dbReference>
<dbReference type="EMBL" id="VITN01000002">
    <property type="protein sequence ID" value="TWB23564.1"/>
    <property type="molecule type" value="Genomic_DNA"/>
</dbReference>
<comment type="caution">
    <text evidence="2">The sequence shown here is derived from an EMBL/GenBank/DDBJ whole genome shotgun (WGS) entry which is preliminary data.</text>
</comment>
<dbReference type="PANTHER" id="PTHR43236:SF2">
    <property type="entry name" value="BLL0069 PROTEIN"/>
    <property type="match status" value="1"/>
</dbReference>
<proteinExistence type="predicted"/>
<dbReference type="Pfam" id="PF06114">
    <property type="entry name" value="Peptidase_M78"/>
    <property type="match status" value="1"/>
</dbReference>
<accession>A0A560FPL3</accession>
<gene>
    <name evidence="2" type="ORF">FBZ89_102321</name>
</gene>